<accession>A0A433DFA3</accession>
<reference evidence="1 2" key="1">
    <citation type="journal article" date="2018" name="New Phytol.">
        <title>Phylogenomics of Endogonaceae and evolution of mycorrhizas within Mucoromycota.</title>
        <authorList>
            <person name="Chang Y."/>
            <person name="Desiro A."/>
            <person name="Na H."/>
            <person name="Sandor L."/>
            <person name="Lipzen A."/>
            <person name="Clum A."/>
            <person name="Barry K."/>
            <person name="Grigoriev I.V."/>
            <person name="Martin F.M."/>
            <person name="Stajich J.E."/>
            <person name="Smith M.E."/>
            <person name="Bonito G."/>
            <person name="Spatafora J.W."/>
        </authorList>
    </citation>
    <scope>NUCLEOTIDE SEQUENCE [LARGE SCALE GENOMIC DNA]</scope>
    <source>
        <strain evidence="1 2">GMNB39</strain>
    </source>
</reference>
<evidence type="ECO:0000313" key="1">
    <source>
        <dbReference type="EMBL" id="RUP49504.1"/>
    </source>
</evidence>
<dbReference type="AlphaFoldDB" id="A0A433DFA3"/>
<sequence length="113" mass="12318">MDGWAWASGRKVPGEDRIGGRCTSPAEFSLMTSLSGVNYNKKLLCSECFFNLLHQQTTNNITKASTTTKPILPSTANNTSITTSTKQLSPRVFLNLQAVATAAATYLHNQDHQ</sequence>
<protein>
    <submittedName>
        <fullName evidence="1">Uncharacterized protein</fullName>
    </submittedName>
</protein>
<evidence type="ECO:0000313" key="2">
    <source>
        <dbReference type="Proteomes" id="UP000268093"/>
    </source>
</evidence>
<name>A0A433DFA3_9FUNG</name>
<comment type="caution">
    <text evidence="1">The sequence shown here is derived from an EMBL/GenBank/DDBJ whole genome shotgun (WGS) entry which is preliminary data.</text>
</comment>
<proteinExistence type="predicted"/>
<organism evidence="1 2">
    <name type="scientific">Jimgerdemannia flammicorona</name>
    <dbReference type="NCBI Taxonomy" id="994334"/>
    <lineage>
        <taxon>Eukaryota</taxon>
        <taxon>Fungi</taxon>
        <taxon>Fungi incertae sedis</taxon>
        <taxon>Mucoromycota</taxon>
        <taxon>Mucoromycotina</taxon>
        <taxon>Endogonomycetes</taxon>
        <taxon>Endogonales</taxon>
        <taxon>Endogonaceae</taxon>
        <taxon>Jimgerdemannia</taxon>
    </lineage>
</organism>
<dbReference type="EMBL" id="RBNI01002251">
    <property type="protein sequence ID" value="RUP49504.1"/>
    <property type="molecule type" value="Genomic_DNA"/>
</dbReference>
<keyword evidence="2" id="KW-1185">Reference proteome</keyword>
<dbReference type="Proteomes" id="UP000268093">
    <property type="component" value="Unassembled WGS sequence"/>
</dbReference>
<gene>
    <name evidence="1" type="ORF">BC936DRAFT_142369</name>
</gene>